<name>A0A2P6NVB5_9EUKA</name>
<dbReference type="AlphaFoldDB" id="A0A2P6NVB5"/>
<dbReference type="PANTHER" id="PTHR15243">
    <property type="entry name" value="SERINE/THREONINE-PROTEIN KINASE 19"/>
    <property type="match status" value="1"/>
</dbReference>
<reference evidence="3 4" key="1">
    <citation type="journal article" date="2018" name="Genome Biol. Evol.">
        <title>Multiple Roots of Fruiting Body Formation in Amoebozoa.</title>
        <authorList>
            <person name="Hillmann F."/>
            <person name="Forbes G."/>
            <person name="Novohradska S."/>
            <person name="Ferling I."/>
            <person name="Riege K."/>
            <person name="Groth M."/>
            <person name="Westermann M."/>
            <person name="Marz M."/>
            <person name="Spaller T."/>
            <person name="Winckler T."/>
            <person name="Schaap P."/>
            <person name="Glockner G."/>
        </authorList>
    </citation>
    <scope>NUCLEOTIDE SEQUENCE [LARGE SCALE GENOMIC DNA]</scope>
    <source>
        <strain evidence="3 4">Jena</strain>
    </source>
</reference>
<dbReference type="InterPro" id="IPR018865">
    <property type="entry name" value="STK19-like"/>
</dbReference>
<protein>
    <recommendedName>
        <fullName evidence="5">Serine/threonine-protein kinase 19-like</fullName>
    </recommendedName>
</protein>
<dbReference type="EMBL" id="MDYQ01000016">
    <property type="protein sequence ID" value="PRP87905.1"/>
    <property type="molecule type" value="Genomic_DNA"/>
</dbReference>
<evidence type="ECO:0000256" key="2">
    <source>
        <dbReference type="SAM" id="MobiDB-lite"/>
    </source>
</evidence>
<comment type="similarity">
    <text evidence="1">Belongs to the STK19 family.</text>
</comment>
<keyword evidence="4" id="KW-1185">Reference proteome</keyword>
<evidence type="ECO:0000313" key="3">
    <source>
        <dbReference type="EMBL" id="PRP87905.1"/>
    </source>
</evidence>
<organism evidence="3 4">
    <name type="scientific">Planoprotostelium fungivorum</name>
    <dbReference type="NCBI Taxonomy" id="1890364"/>
    <lineage>
        <taxon>Eukaryota</taxon>
        <taxon>Amoebozoa</taxon>
        <taxon>Evosea</taxon>
        <taxon>Variosea</taxon>
        <taxon>Cavosteliida</taxon>
        <taxon>Cavosteliaceae</taxon>
        <taxon>Planoprotostelium</taxon>
    </lineage>
</organism>
<dbReference type="STRING" id="1890364.A0A2P6NVB5"/>
<dbReference type="PANTHER" id="PTHR15243:SF0">
    <property type="entry name" value="SERINE_THREONINE-PROTEIN KINASE 19"/>
    <property type="match status" value="1"/>
</dbReference>
<dbReference type="Pfam" id="PF10494">
    <property type="entry name" value="Stk19"/>
    <property type="match status" value="1"/>
</dbReference>
<evidence type="ECO:0008006" key="5">
    <source>
        <dbReference type="Google" id="ProtNLM"/>
    </source>
</evidence>
<accession>A0A2P6NVB5</accession>
<feature type="region of interest" description="Disordered" evidence="2">
    <location>
        <begin position="1"/>
        <end position="20"/>
    </location>
</feature>
<gene>
    <name evidence="3" type="ORF">PROFUN_02642</name>
</gene>
<dbReference type="Proteomes" id="UP000241769">
    <property type="component" value="Unassembled WGS sequence"/>
</dbReference>
<dbReference type="OrthoDB" id="10261701at2759"/>
<evidence type="ECO:0000313" key="4">
    <source>
        <dbReference type="Proteomes" id="UP000241769"/>
    </source>
</evidence>
<sequence>MDTTPKKRKEGEPLRDLSNINLASPKSKLLKVYRPLTSPVKPKPPTSIAEEHPDDFSIEGVAHLQRQLNYFCQVIKDAKPHLNKENLKIDEKPNKPPPFVVVDMAGLREHAGTFTCIPPVILRSQLYNHVGDPTRVDRDLDEMKKNGSVRVFRFLSDKEDYGIVNIEDYKNQIRMKRDQLNKLNPEKNYDLLDTFIDRVLPLAKGSSVTQEELRQIFSPEDKMIPDDYITLLMDAGVLLTKEHDTYWIAVPNVGPFLKCLMQGRKELIRMINSKRWKELLVKDLMRKKIRYTVIDADTHVEDLLGRQQIESLDTTAGRLLRVKGGERKR</sequence>
<comment type="caution">
    <text evidence="3">The sequence shown here is derived from an EMBL/GenBank/DDBJ whole genome shotgun (WGS) entry which is preliminary data.</text>
</comment>
<proteinExistence type="inferred from homology"/>
<dbReference type="InParanoid" id="A0A2P6NVB5"/>
<evidence type="ECO:0000256" key="1">
    <source>
        <dbReference type="ARBA" id="ARBA00093458"/>
    </source>
</evidence>